<dbReference type="EMBL" id="JADGKB010000013">
    <property type="protein sequence ID" value="KAJ3260170.1"/>
    <property type="molecule type" value="Genomic_DNA"/>
</dbReference>
<evidence type="ECO:0000313" key="2">
    <source>
        <dbReference type="EMBL" id="KAJ3260170.1"/>
    </source>
</evidence>
<accession>A0AAD5UJT9</accession>
<keyword evidence="1" id="KW-0812">Transmembrane</keyword>
<proteinExistence type="predicted"/>
<comment type="caution">
    <text evidence="2">The sequence shown here is derived from an EMBL/GenBank/DDBJ whole genome shotgun (WGS) entry which is preliminary data.</text>
</comment>
<keyword evidence="1" id="KW-0472">Membrane</keyword>
<evidence type="ECO:0000256" key="1">
    <source>
        <dbReference type="SAM" id="Phobius"/>
    </source>
</evidence>
<reference evidence="2" key="1">
    <citation type="submission" date="2020-05" db="EMBL/GenBank/DDBJ databases">
        <title>Phylogenomic resolution of chytrid fungi.</title>
        <authorList>
            <person name="Stajich J.E."/>
            <person name="Amses K."/>
            <person name="Simmons R."/>
            <person name="Seto K."/>
            <person name="Myers J."/>
            <person name="Bonds A."/>
            <person name="Quandt C.A."/>
            <person name="Barry K."/>
            <person name="Liu P."/>
            <person name="Grigoriev I."/>
            <person name="Longcore J.E."/>
            <person name="James T.Y."/>
        </authorList>
    </citation>
    <scope>NUCLEOTIDE SEQUENCE</scope>
    <source>
        <strain evidence="2">PLAUS21</strain>
    </source>
</reference>
<feature type="transmembrane region" description="Helical" evidence="1">
    <location>
        <begin position="205"/>
        <end position="227"/>
    </location>
</feature>
<feature type="transmembrane region" description="Helical" evidence="1">
    <location>
        <begin position="139"/>
        <end position="161"/>
    </location>
</feature>
<feature type="transmembrane region" description="Helical" evidence="1">
    <location>
        <begin position="65"/>
        <end position="85"/>
    </location>
</feature>
<name>A0AAD5UJT9_9FUNG</name>
<protein>
    <submittedName>
        <fullName evidence="2">Uncharacterized protein</fullName>
    </submittedName>
</protein>
<evidence type="ECO:0000313" key="3">
    <source>
        <dbReference type="Proteomes" id="UP001210925"/>
    </source>
</evidence>
<dbReference type="AlphaFoldDB" id="A0AAD5UJT9"/>
<gene>
    <name evidence="2" type="ORF">HK103_001246</name>
</gene>
<dbReference type="Proteomes" id="UP001210925">
    <property type="component" value="Unassembled WGS sequence"/>
</dbReference>
<feature type="transmembrane region" description="Helical" evidence="1">
    <location>
        <begin position="97"/>
        <end position="119"/>
    </location>
</feature>
<keyword evidence="3" id="KW-1185">Reference proteome</keyword>
<keyword evidence="1" id="KW-1133">Transmembrane helix</keyword>
<organism evidence="2 3">
    <name type="scientific">Boothiomyces macroporosus</name>
    <dbReference type="NCBI Taxonomy" id="261099"/>
    <lineage>
        <taxon>Eukaryota</taxon>
        <taxon>Fungi</taxon>
        <taxon>Fungi incertae sedis</taxon>
        <taxon>Chytridiomycota</taxon>
        <taxon>Chytridiomycota incertae sedis</taxon>
        <taxon>Chytridiomycetes</taxon>
        <taxon>Rhizophydiales</taxon>
        <taxon>Terramycetaceae</taxon>
        <taxon>Boothiomyces</taxon>
    </lineage>
</organism>
<feature type="transmembrane region" description="Helical" evidence="1">
    <location>
        <begin position="181"/>
        <end position="199"/>
    </location>
</feature>
<sequence length="257" mass="29268">MVNAFCNACIVGNLFFSFLRLVTEWEGHSKYAVAAAAALSFQMTSAVISSFSDSYAVPLTPYMDIIQGSIHLIAVYFILYLLTLRAECCSHLKVSKYFNYGLAIVHMFMRISLTSINIVVDYYQIINQPNPVSPFLRQFFRMGMNVTACVVILYFETFITYTLRSAIVTSGESKVAKRLEVYSFALSFIITSIFIAQVYCQAERLVHPNFIAPFQSLSWSLVLIRVVEFKDEFKKLVSSSRFATSSDNYKRAERSYI</sequence>